<feature type="region of interest" description="Disordered" evidence="1">
    <location>
        <begin position="1"/>
        <end position="51"/>
    </location>
</feature>
<dbReference type="RefSeq" id="XP_060371268.1">
    <property type="nucleotide sequence ID" value="XM_060501879.1"/>
</dbReference>
<comment type="caution">
    <text evidence="2">The sequence shown here is derived from an EMBL/GenBank/DDBJ whole genome shotgun (WGS) entry which is preliminary data.</text>
</comment>
<accession>A0AAD9D297</accession>
<reference evidence="2" key="1">
    <citation type="submission" date="2021-12" db="EMBL/GenBank/DDBJ databases">
        <title>Comparative genomics, transcriptomics and evolutionary studies reveal genomic signatures of adaptation to plant cell wall in hemibiotrophic fungi.</title>
        <authorList>
            <consortium name="DOE Joint Genome Institute"/>
            <person name="Baroncelli R."/>
            <person name="Diaz J.F."/>
            <person name="Benocci T."/>
            <person name="Peng M."/>
            <person name="Battaglia E."/>
            <person name="Haridas S."/>
            <person name="Andreopoulos W."/>
            <person name="Labutti K."/>
            <person name="Pangilinan J."/>
            <person name="Floch G.L."/>
            <person name="Makela M.R."/>
            <person name="Henrissat B."/>
            <person name="Grigoriev I.V."/>
            <person name="Crouch J.A."/>
            <person name="De Vries R.P."/>
            <person name="Sukno S.A."/>
            <person name="Thon M.R."/>
        </authorList>
    </citation>
    <scope>NUCLEOTIDE SEQUENCE</scope>
    <source>
        <strain evidence="2">CBS 112980</strain>
    </source>
</reference>
<dbReference type="Proteomes" id="UP001244207">
    <property type="component" value="Unassembled WGS sequence"/>
</dbReference>
<organism evidence="2 3">
    <name type="scientific">Glomerella acutata</name>
    <name type="common">Colletotrichum acutatum</name>
    <dbReference type="NCBI Taxonomy" id="27357"/>
    <lineage>
        <taxon>Eukaryota</taxon>
        <taxon>Fungi</taxon>
        <taxon>Dikarya</taxon>
        <taxon>Ascomycota</taxon>
        <taxon>Pezizomycotina</taxon>
        <taxon>Sordariomycetes</taxon>
        <taxon>Hypocreomycetidae</taxon>
        <taxon>Glomerellales</taxon>
        <taxon>Glomerellaceae</taxon>
        <taxon>Colletotrichum</taxon>
        <taxon>Colletotrichum acutatum species complex</taxon>
    </lineage>
</organism>
<dbReference type="GeneID" id="85385778"/>
<gene>
    <name evidence="2" type="ORF">BDZ83DRAFT_242823</name>
</gene>
<keyword evidence="3" id="KW-1185">Reference proteome</keyword>
<dbReference type="AlphaFoldDB" id="A0AAD9D297"/>
<evidence type="ECO:0000313" key="3">
    <source>
        <dbReference type="Proteomes" id="UP001244207"/>
    </source>
</evidence>
<evidence type="ECO:0000256" key="1">
    <source>
        <dbReference type="SAM" id="MobiDB-lite"/>
    </source>
</evidence>
<sequence length="68" mass="7489">MQSLPLRTVKQQNSPIPSNPSIRTPMPSEIDPKDSRRRSPQQGSVTPLPSAVASDLHIQYYGSAPTYL</sequence>
<protein>
    <submittedName>
        <fullName evidence="2">Uncharacterized protein</fullName>
    </submittedName>
</protein>
<name>A0AAD9D297_GLOAC</name>
<proteinExistence type="predicted"/>
<evidence type="ECO:0000313" key="2">
    <source>
        <dbReference type="EMBL" id="KAK1731213.1"/>
    </source>
</evidence>
<feature type="compositionally biased region" description="Polar residues" evidence="1">
    <location>
        <begin position="1"/>
        <end position="22"/>
    </location>
</feature>
<dbReference type="EMBL" id="JAHMHS010000003">
    <property type="protein sequence ID" value="KAK1731213.1"/>
    <property type="molecule type" value="Genomic_DNA"/>
</dbReference>